<evidence type="ECO:0000313" key="1">
    <source>
        <dbReference type="EMBL" id="KAF3890961.1"/>
    </source>
</evidence>
<dbReference type="OrthoDB" id="467852at2"/>
<name>A0A8S9TEC4_9CYAN</name>
<dbReference type="AlphaFoldDB" id="A0A8S9TEC4"/>
<dbReference type="Proteomes" id="UP000029738">
    <property type="component" value="Unassembled WGS sequence"/>
</dbReference>
<sequence>MERLWALLKQPLKNELFCSLQALRNRIQEVLDQLTLEQVMSVSSYNFILEALFYAASY</sequence>
<reference evidence="1" key="2">
    <citation type="submission" date="2019-11" db="EMBL/GenBank/DDBJ databases">
        <title>Improved Assembly of Tolypothrix boutellei genome.</title>
        <authorList>
            <person name="Sarangi A.N."/>
            <person name="Mukherjee M."/>
            <person name="Ghosh S."/>
            <person name="Singh D."/>
            <person name="Das A."/>
            <person name="Kant S."/>
            <person name="Prusty A."/>
            <person name="Tripathy S."/>
        </authorList>
    </citation>
    <scope>NUCLEOTIDE SEQUENCE</scope>
    <source>
        <strain evidence="1">VB521301</strain>
    </source>
</reference>
<proteinExistence type="predicted"/>
<organism evidence="1 2">
    <name type="scientific">Tolypothrix bouteillei VB521301</name>
    <dbReference type="NCBI Taxonomy" id="1479485"/>
    <lineage>
        <taxon>Bacteria</taxon>
        <taxon>Bacillati</taxon>
        <taxon>Cyanobacteriota</taxon>
        <taxon>Cyanophyceae</taxon>
        <taxon>Nostocales</taxon>
        <taxon>Tolypothrichaceae</taxon>
        <taxon>Tolypothrix</taxon>
    </lineage>
</organism>
<protein>
    <submittedName>
        <fullName evidence="1">Uncharacterized protein</fullName>
    </submittedName>
</protein>
<comment type="caution">
    <text evidence="1">The sequence shown here is derived from an EMBL/GenBank/DDBJ whole genome shotgun (WGS) entry which is preliminary data.</text>
</comment>
<accession>A0A8S9TEC4</accession>
<reference evidence="1" key="1">
    <citation type="journal article" date="2015" name="Genome Announc.">
        <title>Draft Genome Sequence of Tolypothrix boutellei Strain VB521301.</title>
        <authorList>
            <person name="Chandrababunaidu M.M."/>
            <person name="Singh D."/>
            <person name="Sen D."/>
            <person name="Bhan S."/>
            <person name="Das S."/>
            <person name="Gupta A."/>
            <person name="Adhikary S.P."/>
            <person name="Tripathy S."/>
        </authorList>
    </citation>
    <scope>NUCLEOTIDE SEQUENCE</scope>
    <source>
        <strain evidence="1">VB521301</strain>
    </source>
</reference>
<dbReference type="EMBL" id="JHEG04000001">
    <property type="protein sequence ID" value="KAF3890961.1"/>
    <property type="molecule type" value="Genomic_DNA"/>
</dbReference>
<keyword evidence="2" id="KW-1185">Reference proteome</keyword>
<evidence type="ECO:0000313" key="2">
    <source>
        <dbReference type="Proteomes" id="UP000029738"/>
    </source>
</evidence>
<gene>
    <name evidence="1" type="ORF">DA73_0400013705</name>
</gene>